<proteinExistence type="predicted"/>
<reference evidence="2 3" key="1">
    <citation type="submission" date="2019-08" db="EMBL/GenBank/DDBJ databases">
        <title>Bacillus genomes from the desert of Cuatro Cienegas, Coahuila.</title>
        <authorList>
            <person name="Olmedo-Alvarez G."/>
        </authorList>
    </citation>
    <scope>NUCLEOTIDE SEQUENCE [LARGE SCALE GENOMIC DNA]</scope>
    <source>
        <strain evidence="2 3">CH37_1T</strain>
    </source>
</reference>
<comment type="caution">
    <text evidence="2">The sequence shown here is derived from an EMBL/GenBank/DDBJ whole genome shotgun (WGS) entry which is preliminary data.</text>
</comment>
<name>A0A5D4SS31_9BACI</name>
<sequence length="329" mass="38380">MNLMVKSWGDDSYCNRLLSYLRQILPFPVKELSPVRNNVMLIDTGQDMYVVKGYSSYQRLKIQEAFTSSLKKEGFDSACSFETVSSVQPLYDGMYYYGVMKYIVPGDSFSYHDEADRSAGLELLCRYHQTAAKVAGRYDRVLPRFSQIEKWRERAALFLNNQPVVKFFVQKEMIEELMGWADWSLKGMEREKAFFEAENETVLHGDVAHHNFLRDENGKVHLIDFDLISIGAVCMDYLQYANRILPFIGWSAEALREYDVLSPYLSKKGFIFALAFPSDIFREWNRLVRERTYNDPYKTRQLLDMTAGQFTERKAFIKELMDLANDLPD</sequence>
<evidence type="ECO:0000313" key="3">
    <source>
        <dbReference type="Proteomes" id="UP000323732"/>
    </source>
</evidence>
<dbReference type="AlphaFoldDB" id="A0A5D4SS31"/>
<feature type="domain" description="Aminoglycoside phosphotransferase" evidence="1">
    <location>
        <begin position="40"/>
        <end position="246"/>
    </location>
</feature>
<gene>
    <name evidence="2" type="ORF">FZD47_01425</name>
</gene>
<dbReference type="RefSeq" id="WP_069358531.1">
    <property type="nucleotide sequence ID" value="NZ_CP160000.1"/>
</dbReference>
<dbReference type="GO" id="GO:0016740">
    <property type="term" value="F:transferase activity"/>
    <property type="evidence" value="ECO:0007669"/>
    <property type="project" value="UniProtKB-KW"/>
</dbReference>
<dbReference type="EMBL" id="VTES01000001">
    <property type="protein sequence ID" value="TYS66177.1"/>
    <property type="molecule type" value="Genomic_DNA"/>
</dbReference>
<dbReference type="Gene3D" id="3.90.1200.10">
    <property type="match status" value="1"/>
</dbReference>
<dbReference type="GeneID" id="97350807"/>
<dbReference type="Proteomes" id="UP000323732">
    <property type="component" value="Unassembled WGS sequence"/>
</dbReference>
<dbReference type="InterPro" id="IPR011009">
    <property type="entry name" value="Kinase-like_dom_sf"/>
</dbReference>
<evidence type="ECO:0000313" key="2">
    <source>
        <dbReference type="EMBL" id="TYS66177.1"/>
    </source>
</evidence>
<evidence type="ECO:0000259" key="1">
    <source>
        <dbReference type="Pfam" id="PF01636"/>
    </source>
</evidence>
<dbReference type="SUPFAM" id="SSF56112">
    <property type="entry name" value="Protein kinase-like (PK-like)"/>
    <property type="match status" value="1"/>
</dbReference>
<dbReference type="Pfam" id="PF01636">
    <property type="entry name" value="APH"/>
    <property type="match status" value="1"/>
</dbReference>
<protein>
    <submittedName>
        <fullName evidence="2">Phosphotransferase</fullName>
    </submittedName>
</protein>
<keyword evidence="2" id="KW-0808">Transferase</keyword>
<accession>A0A5D4SS31</accession>
<organism evidence="2 3">
    <name type="scientific">Bacillus infantis</name>
    <dbReference type="NCBI Taxonomy" id="324767"/>
    <lineage>
        <taxon>Bacteria</taxon>
        <taxon>Bacillati</taxon>
        <taxon>Bacillota</taxon>
        <taxon>Bacilli</taxon>
        <taxon>Bacillales</taxon>
        <taxon>Bacillaceae</taxon>
        <taxon>Bacillus</taxon>
    </lineage>
</organism>
<dbReference type="InterPro" id="IPR002575">
    <property type="entry name" value="Aminoglycoside_PTrfase"/>
</dbReference>